<keyword evidence="2" id="KW-1185">Reference proteome</keyword>
<gene>
    <name evidence="1" type="ORF">QAD02_002299</name>
</gene>
<name>A0ACC2NNC6_9HYME</name>
<dbReference type="Proteomes" id="UP001239111">
    <property type="component" value="Chromosome 3"/>
</dbReference>
<sequence>MGKSDGPVQHSPNKNDQQPTERERELHEHLQQMTVQAQSTSSENEVSRRQMADLQQASETMKARLAALTAQQQPSTVVNITSTRNDENALAASLSGVTLPNPASVADLPQNNQFNAHIPQVSNQNRNESINLELMNGMISNLQNLYIDVPLLLFDGDRENPLRFLENLEKYFIRRNTPERHKLLVVEGALTGKAKTWFDHRLEPFANYQTFRTQFTHDMYSLEKRTKEKNEWVTRRFCAKDGSLYEYLVRQMKAPKYFDPNMSTFERNYNIIRQLPSHVQKMLATVEYGDSDKLLATSQRTDESHDDKRESPQNRFHSRVSHMNNDYDRGNNFRSDSEGRWYQNRDKRQDEGHDGGGKYRSNSEHENRTPYSEPPNRRDETLVITNATI</sequence>
<organism evidence="1 2">
    <name type="scientific">Eretmocerus hayati</name>
    <dbReference type="NCBI Taxonomy" id="131215"/>
    <lineage>
        <taxon>Eukaryota</taxon>
        <taxon>Metazoa</taxon>
        <taxon>Ecdysozoa</taxon>
        <taxon>Arthropoda</taxon>
        <taxon>Hexapoda</taxon>
        <taxon>Insecta</taxon>
        <taxon>Pterygota</taxon>
        <taxon>Neoptera</taxon>
        <taxon>Endopterygota</taxon>
        <taxon>Hymenoptera</taxon>
        <taxon>Apocrita</taxon>
        <taxon>Proctotrupomorpha</taxon>
        <taxon>Chalcidoidea</taxon>
        <taxon>Aphelinidae</taxon>
        <taxon>Aphelininae</taxon>
        <taxon>Eretmocerus</taxon>
    </lineage>
</organism>
<evidence type="ECO:0000313" key="1">
    <source>
        <dbReference type="EMBL" id="KAJ8671040.1"/>
    </source>
</evidence>
<accession>A0ACC2NNC6</accession>
<comment type="caution">
    <text evidence="1">The sequence shown here is derived from an EMBL/GenBank/DDBJ whole genome shotgun (WGS) entry which is preliminary data.</text>
</comment>
<reference evidence="1" key="1">
    <citation type="submission" date="2023-04" db="EMBL/GenBank/DDBJ databases">
        <title>A chromosome-level genome assembly of the parasitoid wasp Eretmocerus hayati.</title>
        <authorList>
            <person name="Zhong Y."/>
            <person name="Liu S."/>
            <person name="Liu Y."/>
        </authorList>
    </citation>
    <scope>NUCLEOTIDE SEQUENCE</scope>
    <source>
        <strain evidence="1">ZJU_SS_LIU_2023</strain>
    </source>
</reference>
<proteinExistence type="predicted"/>
<dbReference type="EMBL" id="CM056743">
    <property type="protein sequence ID" value="KAJ8671040.1"/>
    <property type="molecule type" value="Genomic_DNA"/>
</dbReference>
<evidence type="ECO:0000313" key="2">
    <source>
        <dbReference type="Proteomes" id="UP001239111"/>
    </source>
</evidence>
<protein>
    <submittedName>
        <fullName evidence="1">Uncharacterized protein</fullName>
    </submittedName>
</protein>